<dbReference type="Gene3D" id="3.40.390.10">
    <property type="entry name" value="Collagenase (Catalytic Domain)"/>
    <property type="match status" value="1"/>
</dbReference>
<dbReference type="PANTHER" id="PTHR37016:SF3">
    <property type="entry name" value="NEUTRAL PROTEASE 2-RELATED"/>
    <property type="match status" value="1"/>
</dbReference>
<comment type="similarity">
    <text evidence="2">Belongs to the peptidase M35 family.</text>
</comment>
<evidence type="ECO:0000259" key="9">
    <source>
        <dbReference type="Pfam" id="PF14521"/>
    </source>
</evidence>
<comment type="cofactor">
    <cofactor evidence="1">
        <name>Zn(2+)</name>
        <dbReference type="ChEBI" id="CHEBI:29105"/>
    </cofactor>
</comment>
<dbReference type="Pfam" id="PF14521">
    <property type="entry name" value="Aspzincin_M35"/>
    <property type="match status" value="1"/>
</dbReference>
<evidence type="ECO:0000256" key="1">
    <source>
        <dbReference type="ARBA" id="ARBA00001947"/>
    </source>
</evidence>
<feature type="chain" id="PRO_5031209242" description="Lysine-specific metallo-endopeptidase domain-containing protein" evidence="8">
    <location>
        <begin position="21"/>
        <end position="435"/>
    </location>
</feature>
<dbReference type="EMBL" id="HBGD01000697">
    <property type="protein sequence ID" value="CAD9077324.1"/>
    <property type="molecule type" value="Transcribed_RNA"/>
</dbReference>
<evidence type="ECO:0000313" key="10">
    <source>
        <dbReference type="EMBL" id="CAD9077324.1"/>
    </source>
</evidence>
<keyword evidence="8" id="KW-0732">Signal</keyword>
<dbReference type="SUPFAM" id="SSF55486">
    <property type="entry name" value="Metalloproteases ('zincins'), catalytic domain"/>
    <property type="match status" value="1"/>
</dbReference>
<evidence type="ECO:0000256" key="4">
    <source>
        <dbReference type="ARBA" id="ARBA00022723"/>
    </source>
</evidence>
<protein>
    <recommendedName>
        <fullName evidence="9">Lysine-specific metallo-endopeptidase domain-containing protein</fullName>
    </recommendedName>
</protein>
<keyword evidence="7" id="KW-0482">Metalloprotease</keyword>
<dbReference type="InterPro" id="IPR050414">
    <property type="entry name" value="Fungal_M35_metalloproteases"/>
</dbReference>
<accession>A0A7S1KM16</accession>
<feature type="domain" description="Lysine-specific metallo-endopeptidase" evidence="9">
    <location>
        <begin position="278"/>
        <end position="417"/>
    </location>
</feature>
<dbReference type="PANTHER" id="PTHR37016">
    <property type="match status" value="1"/>
</dbReference>
<dbReference type="Gene3D" id="2.60.40.2970">
    <property type="match status" value="1"/>
</dbReference>
<organism evidence="10">
    <name type="scientific">Percolomonas cosmopolitus</name>
    <dbReference type="NCBI Taxonomy" id="63605"/>
    <lineage>
        <taxon>Eukaryota</taxon>
        <taxon>Discoba</taxon>
        <taxon>Heterolobosea</taxon>
        <taxon>Tetramitia</taxon>
        <taxon>Eutetramitia</taxon>
        <taxon>Percolomonadidae</taxon>
        <taxon>Percolomonas</taxon>
    </lineage>
</organism>
<evidence type="ECO:0000256" key="7">
    <source>
        <dbReference type="ARBA" id="ARBA00023049"/>
    </source>
</evidence>
<proteinExistence type="inferred from homology"/>
<name>A0A7S1KM16_9EUKA</name>
<gene>
    <name evidence="10" type="ORF">PCOS0759_LOCUS555</name>
</gene>
<sequence>MYTLFLLSVVFCTFASFSLSEKQPDIDITLWRLFEKYSQNGDKIRMRMDLFNNGAKYATLLQWKTPLDLHDETPLSEFLNVQFSHCSTEKPRGQMWCTIDASKANETVRYLGPRFKRANPLSSSYKKIRPGARVTENIDLSGMYDFSRVGFYTVEVKTQVQDLLRHWNNDYKIKNRVSANFTGLEPLVSNLMRFEIYEDDNERVDPTKPYEKPEKRKKVKFEKKDHIQCDGRSYPQSWELQGLTMHPKCTKEQKDTIQTTMKHIVHSLEKISTLSRGDMTNELKEWYDSADEQTFTLLQKDLKQLSNLLTSSNVTSQLDLQCGVEKKEDQGLCGTETYSFATARFNRINLCDKFFSAPPSKEEGGKPGRDTPEGLMMHELAHLVLDKKDWAISAKQCKTLNKEMRMENANNFQYFFEDLYRKEATKGQSKEKDEL</sequence>
<keyword evidence="6" id="KW-0862">Zinc</keyword>
<keyword evidence="4" id="KW-0479">Metal-binding</keyword>
<evidence type="ECO:0000256" key="8">
    <source>
        <dbReference type="SAM" id="SignalP"/>
    </source>
</evidence>
<dbReference type="InterPro" id="IPR024079">
    <property type="entry name" value="MetalloPept_cat_dom_sf"/>
</dbReference>
<dbReference type="GO" id="GO:0046872">
    <property type="term" value="F:metal ion binding"/>
    <property type="evidence" value="ECO:0007669"/>
    <property type="project" value="UniProtKB-KW"/>
</dbReference>
<reference evidence="10" key="1">
    <citation type="submission" date="2021-01" db="EMBL/GenBank/DDBJ databases">
        <authorList>
            <person name="Corre E."/>
            <person name="Pelletier E."/>
            <person name="Niang G."/>
            <person name="Scheremetjew M."/>
            <person name="Finn R."/>
            <person name="Kale V."/>
            <person name="Holt S."/>
            <person name="Cochrane G."/>
            <person name="Meng A."/>
            <person name="Brown T."/>
            <person name="Cohen L."/>
        </authorList>
    </citation>
    <scope>NUCLEOTIDE SEQUENCE</scope>
    <source>
        <strain evidence="10">WS</strain>
    </source>
</reference>
<dbReference type="InterPro" id="IPR029463">
    <property type="entry name" value="Lys_MEP"/>
</dbReference>
<dbReference type="AlphaFoldDB" id="A0A7S1KM16"/>
<dbReference type="GO" id="GO:0006508">
    <property type="term" value="P:proteolysis"/>
    <property type="evidence" value="ECO:0007669"/>
    <property type="project" value="UniProtKB-KW"/>
</dbReference>
<keyword evidence="3" id="KW-0645">Protease</keyword>
<evidence type="ECO:0000256" key="5">
    <source>
        <dbReference type="ARBA" id="ARBA00022801"/>
    </source>
</evidence>
<evidence type="ECO:0000256" key="2">
    <source>
        <dbReference type="ARBA" id="ARBA00010279"/>
    </source>
</evidence>
<feature type="signal peptide" evidence="8">
    <location>
        <begin position="1"/>
        <end position="20"/>
    </location>
</feature>
<evidence type="ECO:0000256" key="3">
    <source>
        <dbReference type="ARBA" id="ARBA00022670"/>
    </source>
</evidence>
<dbReference type="GO" id="GO:0004222">
    <property type="term" value="F:metalloendopeptidase activity"/>
    <property type="evidence" value="ECO:0007669"/>
    <property type="project" value="InterPro"/>
</dbReference>
<evidence type="ECO:0000256" key="6">
    <source>
        <dbReference type="ARBA" id="ARBA00022833"/>
    </source>
</evidence>
<keyword evidence="5" id="KW-0378">Hydrolase</keyword>